<dbReference type="EMBL" id="JARXVC010000001">
    <property type="protein sequence ID" value="MDH6279409.1"/>
    <property type="molecule type" value="Genomic_DNA"/>
</dbReference>
<dbReference type="Pfam" id="PF08044">
    <property type="entry name" value="DUF1707"/>
    <property type="match status" value="1"/>
</dbReference>
<keyword evidence="2" id="KW-0472">Membrane</keyword>
<keyword evidence="2" id="KW-1133">Transmembrane helix</keyword>
<gene>
    <name evidence="4" type="ORF">M2280_000614</name>
</gene>
<comment type="caution">
    <text evidence="4">The sequence shown here is derived from an EMBL/GenBank/DDBJ whole genome shotgun (WGS) entry which is preliminary data.</text>
</comment>
<dbReference type="RefSeq" id="WP_280758773.1">
    <property type="nucleotide sequence ID" value="NZ_JARXVC010000001.1"/>
</dbReference>
<feature type="domain" description="DUF1707" evidence="3">
    <location>
        <begin position="7"/>
        <end position="59"/>
    </location>
</feature>
<accession>A0ABT6M523</accession>
<evidence type="ECO:0000256" key="2">
    <source>
        <dbReference type="SAM" id="Phobius"/>
    </source>
</evidence>
<sequence length="129" mass="14244">MAEGPDIRIGTSEREKALEALTQHFSDGRLTVSEFDERSGQITAATTRGQLDKVFADLPSLTPPAPARPSRESRRAPGEQSWRSTVMVVIPFVALALVFLVPIEARWMFFMLIPATAMMLRGRRGRGGC</sequence>
<proteinExistence type="predicted"/>
<dbReference type="InterPro" id="IPR012551">
    <property type="entry name" value="DUF1707_SHOCT-like"/>
</dbReference>
<evidence type="ECO:0000259" key="3">
    <source>
        <dbReference type="Pfam" id="PF08044"/>
    </source>
</evidence>
<dbReference type="Proteomes" id="UP001160334">
    <property type="component" value="Unassembled WGS sequence"/>
</dbReference>
<evidence type="ECO:0000256" key="1">
    <source>
        <dbReference type="SAM" id="MobiDB-lite"/>
    </source>
</evidence>
<name>A0ABT6M523_9NOCA</name>
<organism evidence="4 5">
    <name type="scientific">Prescottella agglutinans</name>
    <dbReference type="NCBI Taxonomy" id="1644129"/>
    <lineage>
        <taxon>Bacteria</taxon>
        <taxon>Bacillati</taxon>
        <taxon>Actinomycetota</taxon>
        <taxon>Actinomycetes</taxon>
        <taxon>Mycobacteriales</taxon>
        <taxon>Nocardiaceae</taxon>
        <taxon>Prescottella</taxon>
    </lineage>
</organism>
<evidence type="ECO:0000313" key="4">
    <source>
        <dbReference type="EMBL" id="MDH6279409.1"/>
    </source>
</evidence>
<reference evidence="4 5" key="1">
    <citation type="submission" date="2023-04" db="EMBL/GenBank/DDBJ databases">
        <title>Forest soil microbial communities from Buena Vista Peninsula, Colon Province, Panama.</title>
        <authorList>
            <person name="Bouskill N."/>
        </authorList>
    </citation>
    <scope>NUCLEOTIDE SEQUENCE [LARGE SCALE GENOMIC DNA]</scope>
    <source>
        <strain evidence="4 5">CFH S0262</strain>
    </source>
</reference>
<feature type="transmembrane region" description="Helical" evidence="2">
    <location>
        <begin position="81"/>
        <end position="101"/>
    </location>
</feature>
<feature type="region of interest" description="Disordered" evidence="1">
    <location>
        <begin position="58"/>
        <end position="79"/>
    </location>
</feature>
<keyword evidence="5" id="KW-1185">Reference proteome</keyword>
<keyword evidence="2" id="KW-0812">Transmembrane</keyword>
<evidence type="ECO:0000313" key="5">
    <source>
        <dbReference type="Proteomes" id="UP001160334"/>
    </source>
</evidence>
<protein>
    <recommendedName>
        <fullName evidence="3">DUF1707 domain-containing protein</fullName>
    </recommendedName>
</protein>